<feature type="compositionally biased region" description="Basic residues" evidence="1">
    <location>
        <begin position="197"/>
        <end position="212"/>
    </location>
</feature>
<organism evidence="2 3">
    <name type="scientific">Actinomycetospora endophytica</name>
    <dbReference type="NCBI Taxonomy" id="2291215"/>
    <lineage>
        <taxon>Bacteria</taxon>
        <taxon>Bacillati</taxon>
        <taxon>Actinomycetota</taxon>
        <taxon>Actinomycetes</taxon>
        <taxon>Pseudonocardiales</taxon>
        <taxon>Pseudonocardiaceae</taxon>
        <taxon>Actinomycetospora</taxon>
    </lineage>
</organism>
<reference evidence="2 3" key="1">
    <citation type="submission" date="2021-11" db="EMBL/GenBank/DDBJ databases">
        <title>Draft genome sequence of Actinomycetospora sp. SF1 isolated from the rhizosphere soil.</title>
        <authorList>
            <person name="Duangmal K."/>
            <person name="Chantavorakit T."/>
        </authorList>
    </citation>
    <scope>NUCLEOTIDE SEQUENCE [LARGE SCALE GENOMIC DNA]</scope>
    <source>
        <strain evidence="2 3">TBRC 5722</strain>
    </source>
</reference>
<comment type="caution">
    <text evidence="2">The sequence shown here is derived from an EMBL/GenBank/DDBJ whole genome shotgun (WGS) entry which is preliminary data.</text>
</comment>
<dbReference type="EMBL" id="JAJNDB010000012">
    <property type="protein sequence ID" value="MCD2198232.1"/>
    <property type="molecule type" value="Genomic_DNA"/>
</dbReference>
<protein>
    <submittedName>
        <fullName evidence="2">Uncharacterized protein</fullName>
    </submittedName>
</protein>
<feature type="region of interest" description="Disordered" evidence="1">
    <location>
        <begin position="181"/>
        <end position="220"/>
    </location>
</feature>
<evidence type="ECO:0000256" key="1">
    <source>
        <dbReference type="SAM" id="MobiDB-lite"/>
    </source>
</evidence>
<gene>
    <name evidence="2" type="ORF">LQ327_33195</name>
</gene>
<name>A0ABS8PJY2_9PSEU</name>
<accession>A0ABS8PJY2</accession>
<dbReference type="Proteomes" id="UP001199469">
    <property type="component" value="Unassembled WGS sequence"/>
</dbReference>
<keyword evidence="3" id="KW-1185">Reference proteome</keyword>
<evidence type="ECO:0000313" key="2">
    <source>
        <dbReference type="EMBL" id="MCD2198232.1"/>
    </source>
</evidence>
<sequence length="220" mass="23787">MLALAATVRLISAVAVAIRRSRCRVSVTSSAARRRSVRGPVARGRTPRSSRAAGVGVELTGCAAGDQLGEQGVEPVDRLGAGPHDVVAVLDQGAQRGDRFVDGDTAQTYRGQRGDTDRDRVVAVALAAMPGGEHPHPRGQLRGYIHRVDAVRGQPGGQRRAQPGGALDRPHHLRPAGREATQLPVAAPADRHPQGVQRRHTRTDRRRRPRRLVRVDRDHH</sequence>
<proteinExistence type="predicted"/>
<evidence type="ECO:0000313" key="3">
    <source>
        <dbReference type="Proteomes" id="UP001199469"/>
    </source>
</evidence>